<evidence type="ECO:0000313" key="2">
    <source>
        <dbReference type="Proteomes" id="UP000289660"/>
    </source>
</evidence>
<sequence>MAARIKAFQDQPSFSHYQKIESLAGEDWSDLKLDLLDYLREFSGGRSTEAKIDIFLHENLVRDAIKVVSDNSYVQSHLIWRIMDAAATVAPNWVIDRACPPAEKILDEKKADP</sequence>
<reference evidence="2" key="1">
    <citation type="submission" date="2018-12" db="EMBL/GenBank/DDBJ databases">
        <title>Genome sequence of Microcystis aeruginosa NIES-4285.</title>
        <authorList>
            <person name="Tanabe Y."/>
        </authorList>
    </citation>
    <scope>NUCLEOTIDE SEQUENCE [LARGE SCALE GENOMIC DNA]</scope>
    <source>
        <strain evidence="2">NIES-4285</strain>
    </source>
</reference>
<dbReference type="AlphaFoldDB" id="A0A402DIZ8"/>
<proteinExistence type="predicted"/>
<evidence type="ECO:0000313" key="1">
    <source>
        <dbReference type="EMBL" id="GCE62128.1"/>
    </source>
</evidence>
<comment type="caution">
    <text evidence="1">The sequence shown here is derived from an EMBL/GenBank/DDBJ whole genome shotgun (WGS) entry which is preliminary data.</text>
</comment>
<accession>A0A402DIZ8</accession>
<protein>
    <submittedName>
        <fullName evidence="1">Uncharacterized protein</fullName>
    </submittedName>
</protein>
<name>A0A402DIZ8_MICAE</name>
<organism evidence="1 2">
    <name type="scientific">Microcystis aeruginosa NIES-4285</name>
    <dbReference type="NCBI Taxonomy" id="2497681"/>
    <lineage>
        <taxon>Bacteria</taxon>
        <taxon>Bacillati</taxon>
        <taxon>Cyanobacteriota</taxon>
        <taxon>Cyanophyceae</taxon>
        <taxon>Oscillatoriophycideae</taxon>
        <taxon>Chroococcales</taxon>
        <taxon>Microcystaceae</taxon>
        <taxon>Microcystis</taxon>
    </lineage>
</organism>
<dbReference type="EMBL" id="BIFY01000108">
    <property type="protein sequence ID" value="GCE62128.1"/>
    <property type="molecule type" value="Genomic_DNA"/>
</dbReference>
<gene>
    <name evidence="1" type="ORF">MiAbB_04073</name>
</gene>
<dbReference type="Proteomes" id="UP000289660">
    <property type="component" value="Unassembled WGS sequence"/>
</dbReference>